<keyword evidence="7" id="KW-1185">Reference proteome</keyword>
<sequence length="225" mass="24140">MAASTLGVETVVSVPFDENTFLFYLPGREDCVVIDPGLQPQEILKELERLGLTPAAILCTHGHSDHIAGNGAMKERWPGLPLAIGRGDEPKLSDPEQNLSAAFGFEFTSPPADRLLDEGDVCEYAGLSFRVLDTPGHSAGHVSLVLEHEGQTHVVGGDVLFRGGIGRTDFPDGDFATLRSSIHEKLFTLPDDAIVYPGHGPTTTIGEERRDNPWVGAPAGYKLDG</sequence>
<dbReference type="Proteomes" id="UP000315440">
    <property type="component" value="Unassembled WGS sequence"/>
</dbReference>
<feature type="domain" description="Metallo-beta-lactamase" evidence="5">
    <location>
        <begin position="17"/>
        <end position="199"/>
    </location>
</feature>
<dbReference type="PANTHER" id="PTHR46233:SF3">
    <property type="entry name" value="HYDROXYACYLGLUTATHIONE HYDROLASE GLOC"/>
    <property type="match status" value="1"/>
</dbReference>
<dbReference type="CDD" id="cd06262">
    <property type="entry name" value="metallo-hydrolase-like_MBL-fold"/>
    <property type="match status" value="1"/>
</dbReference>
<proteinExistence type="predicted"/>
<dbReference type="SMART" id="SM00849">
    <property type="entry name" value="Lactamase_B"/>
    <property type="match status" value="1"/>
</dbReference>
<gene>
    <name evidence="6" type="ORF">Mal64_10290</name>
</gene>
<dbReference type="Gene3D" id="3.60.15.10">
    <property type="entry name" value="Ribonuclease Z/Hydroxyacylglutathione hydrolase-like"/>
    <property type="match status" value="1"/>
</dbReference>
<dbReference type="GO" id="GO:0016787">
    <property type="term" value="F:hydrolase activity"/>
    <property type="evidence" value="ECO:0007669"/>
    <property type="project" value="UniProtKB-KW"/>
</dbReference>
<name>A0A5C5ZU65_9BACT</name>
<dbReference type="InterPro" id="IPR036866">
    <property type="entry name" value="RibonucZ/Hydroxyglut_hydro"/>
</dbReference>
<dbReference type="RefSeq" id="WP_197525465.1">
    <property type="nucleotide sequence ID" value="NZ_SJPQ01000001.1"/>
</dbReference>
<evidence type="ECO:0000256" key="2">
    <source>
        <dbReference type="ARBA" id="ARBA00022723"/>
    </source>
</evidence>
<dbReference type="EMBL" id="SJPQ01000001">
    <property type="protein sequence ID" value="TWT90635.1"/>
    <property type="molecule type" value="Genomic_DNA"/>
</dbReference>
<dbReference type="InterPro" id="IPR001279">
    <property type="entry name" value="Metallo-B-lactamas"/>
</dbReference>
<evidence type="ECO:0000313" key="7">
    <source>
        <dbReference type="Proteomes" id="UP000315440"/>
    </source>
</evidence>
<evidence type="ECO:0000259" key="5">
    <source>
        <dbReference type="SMART" id="SM00849"/>
    </source>
</evidence>
<dbReference type="Pfam" id="PF00753">
    <property type="entry name" value="Lactamase_B"/>
    <property type="match status" value="1"/>
</dbReference>
<evidence type="ECO:0000256" key="1">
    <source>
        <dbReference type="ARBA" id="ARBA00001947"/>
    </source>
</evidence>
<comment type="cofactor">
    <cofactor evidence="1">
        <name>Zn(2+)</name>
        <dbReference type="ChEBI" id="CHEBI:29105"/>
    </cofactor>
</comment>
<organism evidence="6 7">
    <name type="scientific">Pseudobythopirellula maris</name>
    <dbReference type="NCBI Taxonomy" id="2527991"/>
    <lineage>
        <taxon>Bacteria</taxon>
        <taxon>Pseudomonadati</taxon>
        <taxon>Planctomycetota</taxon>
        <taxon>Planctomycetia</taxon>
        <taxon>Pirellulales</taxon>
        <taxon>Lacipirellulaceae</taxon>
        <taxon>Pseudobythopirellula</taxon>
    </lineage>
</organism>
<keyword evidence="4" id="KW-0862">Zinc</keyword>
<comment type="caution">
    <text evidence="6">The sequence shown here is derived from an EMBL/GenBank/DDBJ whole genome shotgun (WGS) entry which is preliminary data.</text>
</comment>
<dbReference type="SUPFAM" id="SSF56281">
    <property type="entry name" value="Metallo-hydrolase/oxidoreductase"/>
    <property type="match status" value="1"/>
</dbReference>
<dbReference type="AlphaFoldDB" id="A0A5C5ZU65"/>
<accession>A0A5C5ZU65</accession>
<dbReference type="PANTHER" id="PTHR46233">
    <property type="entry name" value="HYDROXYACYLGLUTATHIONE HYDROLASE GLOC"/>
    <property type="match status" value="1"/>
</dbReference>
<dbReference type="InterPro" id="IPR051453">
    <property type="entry name" value="MBL_Glyoxalase_II"/>
</dbReference>
<evidence type="ECO:0000256" key="4">
    <source>
        <dbReference type="ARBA" id="ARBA00022833"/>
    </source>
</evidence>
<evidence type="ECO:0000313" key="6">
    <source>
        <dbReference type="EMBL" id="TWT90635.1"/>
    </source>
</evidence>
<dbReference type="GO" id="GO:0046872">
    <property type="term" value="F:metal ion binding"/>
    <property type="evidence" value="ECO:0007669"/>
    <property type="project" value="UniProtKB-KW"/>
</dbReference>
<reference evidence="6 7" key="1">
    <citation type="submission" date="2019-02" db="EMBL/GenBank/DDBJ databases">
        <title>Deep-cultivation of Planctomycetes and their phenomic and genomic characterization uncovers novel biology.</title>
        <authorList>
            <person name="Wiegand S."/>
            <person name="Jogler M."/>
            <person name="Boedeker C."/>
            <person name="Pinto D."/>
            <person name="Vollmers J."/>
            <person name="Rivas-Marin E."/>
            <person name="Kohn T."/>
            <person name="Peeters S.H."/>
            <person name="Heuer A."/>
            <person name="Rast P."/>
            <person name="Oberbeckmann S."/>
            <person name="Bunk B."/>
            <person name="Jeske O."/>
            <person name="Meyerdierks A."/>
            <person name="Storesund J.E."/>
            <person name="Kallscheuer N."/>
            <person name="Luecker S."/>
            <person name="Lage O.M."/>
            <person name="Pohl T."/>
            <person name="Merkel B.J."/>
            <person name="Hornburger P."/>
            <person name="Mueller R.-W."/>
            <person name="Bruemmer F."/>
            <person name="Labrenz M."/>
            <person name="Spormann A.M."/>
            <person name="Op Den Camp H."/>
            <person name="Overmann J."/>
            <person name="Amann R."/>
            <person name="Jetten M.S.M."/>
            <person name="Mascher T."/>
            <person name="Medema M.H."/>
            <person name="Devos D.P."/>
            <person name="Kaster A.-K."/>
            <person name="Ovreas L."/>
            <person name="Rohde M."/>
            <person name="Galperin M.Y."/>
            <person name="Jogler C."/>
        </authorList>
    </citation>
    <scope>NUCLEOTIDE SEQUENCE [LARGE SCALE GENOMIC DNA]</scope>
    <source>
        <strain evidence="6 7">Mal64</strain>
    </source>
</reference>
<keyword evidence="2" id="KW-0479">Metal-binding</keyword>
<evidence type="ECO:0000256" key="3">
    <source>
        <dbReference type="ARBA" id="ARBA00022801"/>
    </source>
</evidence>
<keyword evidence="3 6" id="KW-0378">Hydrolase</keyword>
<protein>
    <submittedName>
        <fullName evidence="6">Putative metallo-hydrolase</fullName>
        <ecNumber evidence="6">3.-.-.-</ecNumber>
    </submittedName>
</protein>
<dbReference type="EC" id="3.-.-.-" evidence="6"/>